<protein>
    <recommendedName>
        <fullName evidence="18">Dihydroxyacetone kinase</fullName>
    </recommendedName>
</protein>
<dbReference type="Pfam" id="PF02734">
    <property type="entry name" value="Dak2"/>
    <property type="match status" value="1"/>
</dbReference>
<gene>
    <name evidence="16" type="ORF">YALI1_F12917g</name>
</gene>
<evidence type="ECO:0000256" key="12">
    <source>
        <dbReference type="PIRSR" id="PIRSR612734-2"/>
    </source>
</evidence>
<dbReference type="FunFam" id="3.40.50.10440:FF:000001">
    <property type="entry name" value="Dihydroxyacetone kinase, DhaK subunit"/>
    <property type="match status" value="1"/>
</dbReference>
<comment type="catalytic activity">
    <reaction evidence="9">
        <text>D-glyceraldehyde + ATP = D-glyceraldehyde 3-phosphate + ADP + H(+)</text>
        <dbReference type="Rhea" id="RHEA:13941"/>
        <dbReference type="ChEBI" id="CHEBI:15378"/>
        <dbReference type="ChEBI" id="CHEBI:17378"/>
        <dbReference type="ChEBI" id="CHEBI:30616"/>
        <dbReference type="ChEBI" id="CHEBI:59776"/>
        <dbReference type="ChEBI" id="CHEBI:456216"/>
        <dbReference type="EC" id="2.7.1.28"/>
    </reaction>
</comment>
<dbReference type="GO" id="GO:0050354">
    <property type="term" value="F:triokinase activity"/>
    <property type="evidence" value="ECO:0007669"/>
    <property type="project" value="UniProtKB-EC"/>
</dbReference>
<keyword evidence="7" id="KW-0319">Glycerol metabolism</keyword>
<dbReference type="FunFam" id="1.25.40.340:FF:000001">
    <property type="entry name" value="Dihydroxyacetone kinase 1"/>
    <property type="match status" value="1"/>
</dbReference>
<name>A0A1D8NMP3_YARLL</name>
<organism evidence="16 17">
    <name type="scientific">Yarrowia lipolytica</name>
    <name type="common">Candida lipolytica</name>
    <dbReference type="NCBI Taxonomy" id="4952"/>
    <lineage>
        <taxon>Eukaryota</taxon>
        <taxon>Fungi</taxon>
        <taxon>Dikarya</taxon>
        <taxon>Ascomycota</taxon>
        <taxon>Saccharomycotina</taxon>
        <taxon>Dipodascomycetes</taxon>
        <taxon>Dipodascales</taxon>
        <taxon>Dipodascales incertae sedis</taxon>
        <taxon>Yarrowia</taxon>
    </lineage>
</organism>
<feature type="region of interest" description="Disordered" evidence="13">
    <location>
        <begin position="334"/>
        <end position="366"/>
    </location>
</feature>
<keyword evidence="5" id="KW-0547">Nucleotide-binding</keyword>
<dbReference type="GO" id="GO:0005524">
    <property type="term" value="F:ATP binding"/>
    <property type="evidence" value="ECO:0007669"/>
    <property type="project" value="UniProtKB-KW"/>
</dbReference>
<dbReference type="Gene3D" id="3.40.50.10440">
    <property type="entry name" value="Dihydroxyacetone kinase, domain 1"/>
    <property type="match status" value="1"/>
</dbReference>
<dbReference type="VEuPathDB" id="FungiDB:YALI1_F12917g"/>
<dbReference type="PANTHER" id="PTHR28629">
    <property type="entry name" value="TRIOKINASE/FMN CYCLASE"/>
    <property type="match status" value="1"/>
</dbReference>
<dbReference type="eggNOG" id="KOG2426">
    <property type="taxonomic scope" value="Eukaryota"/>
</dbReference>
<dbReference type="SUPFAM" id="SSF82549">
    <property type="entry name" value="DAK1/DegV-like"/>
    <property type="match status" value="1"/>
</dbReference>
<dbReference type="VEuPathDB" id="FungiDB:YALI0_F09273g"/>
<evidence type="ECO:0000256" key="2">
    <source>
        <dbReference type="ARBA" id="ARBA00004778"/>
    </source>
</evidence>
<dbReference type="Pfam" id="PF02733">
    <property type="entry name" value="Dak1"/>
    <property type="match status" value="1"/>
</dbReference>
<evidence type="ECO:0000256" key="13">
    <source>
        <dbReference type="SAM" id="MobiDB-lite"/>
    </source>
</evidence>
<dbReference type="UniPathway" id="UPA00617">
    <property type="reaction ID" value="UER00669"/>
</dbReference>
<evidence type="ECO:0000256" key="4">
    <source>
        <dbReference type="ARBA" id="ARBA00022679"/>
    </source>
</evidence>
<dbReference type="PROSITE" id="PS51480">
    <property type="entry name" value="DHAL"/>
    <property type="match status" value="1"/>
</dbReference>
<evidence type="ECO:0000313" key="16">
    <source>
        <dbReference type="EMBL" id="AOW06898.1"/>
    </source>
</evidence>
<dbReference type="Proteomes" id="UP000182444">
    <property type="component" value="Chromosome 1F"/>
</dbReference>
<evidence type="ECO:0000256" key="10">
    <source>
        <dbReference type="ARBA" id="ARBA00048898"/>
    </source>
</evidence>
<accession>A0A1D8NMP3</accession>
<feature type="active site" description="Tele-hemiaminal-histidine intermediate" evidence="11">
    <location>
        <position position="213"/>
    </location>
</feature>
<evidence type="ECO:0000256" key="7">
    <source>
        <dbReference type="ARBA" id="ARBA00022798"/>
    </source>
</evidence>
<evidence type="ECO:0008006" key="18">
    <source>
        <dbReference type="Google" id="ProtNLM"/>
    </source>
</evidence>
<dbReference type="GO" id="GO:0004371">
    <property type="term" value="F:glycerone kinase activity"/>
    <property type="evidence" value="ECO:0007669"/>
    <property type="project" value="UniProtKB-EC"/>
</dbReference>
<comment type="pathway">
    <text evidence="2">Polyol metabolism; glycerol fermentation; glycerone phosphate from glycerol (oxidative route): step 2/2.</text>
</comment>
<feature type="domain" description="DhaL" evidence="14">
    <location>
        <begin position="371"/>
        <end position="567"/>
    </location>
</feature>
<evidence type="ECO:0000259" key="14">
    <source>
        <dbReference type="PROSITE" id="PS51480"/>
    </source>
</evidence>
<feature type="binding site" evidence="12">
    <location>
        <position position="107"/>
    </location>
    <ligand>
        <name>substrate</name>
    </ligand>
</feature>
<dbReference type="InterPro" id="IPR050861">
    <property type="entry name" value="Dihydroxyacetone_Kinase"/>
</dbReference>
<keyword evidence="6" id="KW-0418">Kinase</keyword>
<feature type="compositionally biased region" description="Basic and acidic residues" evidence="13">
    <location>
        <begin position="340"/>
        <end position="361"/>
    </location>
</feature>
<evidence type="ECO:0000256" key="6">
    <source>
        <dbReference type="ARBA" id="ARBA00022777"/>
    </source>
</evidence>
<dbReference type="GeneID" id="2908330"/>
<evidence type="ECO:0000256" key="9">
    <source>
        <dbReference type="ARBA" id="ARBA00047974"/>
    </source>
</evidence>
<evidence type="ECO:0000259" key="15">
    <source>
        <dbReference type="PROSITE" id="PS51481"/>
    </source>
</evidence>
<feature type="domain" description="DhaK" evidence="15">
    <location>
        <begin position="4"/>
        <end position="335"/>
    </location>
</feature>
<comment type="function">
    <text evidence="1">Catalyzes both the phosphorylation of dihydroxyacetone and of glyceraldehyde.</text>
</comment>
<dbReference type="PANTHER" id="PTHR28629:SF14">
    <property type="entry name" value="DIHYDROXYACETONE KINASE 1"/>
    <property type="match status" value="1"/>
</dbReference>
<evidence type="ECO:0000256" key="8">
    <source>
        <dbReference type="ARBA" id="ARBA00022840"/>
    </source>
</evidence>
<keyword evidence="8" id="KW-0067">ATP-binding</keyword>
<keyword evidence="4" id="KW-0808">Transferase</keyword>
<dbReference type="InterPro" id="IPR004007">
    <property type="entry name" value="DhaL_dom"/>
</dbReference>
<evidence type="ECO:0000256" key="11">
    <source>
        <dbReference type="PIRSR" id="PIRSR612734-1"/>
    </source>
</evidence>
<proteinExistence type="inferred from homology"/>
<dbReference type="RefSeq" id="XP_505199.3">
    <property type="nucleotide sequence ID" value="XM_505199.3"/>
</dbReference>
<dbReference type="Gene3D" id="3.30.1180.20">
    <property type="entry name" value="Dihydroxyacetone kinase, domain 2"/>
    <property type="match status" value="1"/>
</dbReference>
<evidence type="ECO:0000256" key="5">
    <source>
        <dbReference type="ARBA" id="ARBA00022741"/>
    </source>
</evidence>
<dbReference type="GO" id="GO:0005829">
    <property type="term" value="C:cytosol"/>
    <property type="evidence" value="ECO:0007669"/>
    <property type="project" value="TreeGrafter"/>
</dbReference>
<dbReference type="SMART" id="SM01120">
    <property type="entry name" value="Dak2"/>
    <property type="match status" value="1"/>
</dbReference>
<dbReference type="OMA" id="CGLCLKT"/>
<dbReference type="Gene3D" id="1.25.40.340">
    <property type="match status" value="1"/>
</dbReference>
<dbReference type="SUPFAM" id="SSF101473">
    <property type="entry name" value="DhaL-like"/>
    <property type="match status" value="1"/>
</dbReference>
<comment type="similarity">
    <text evidence="3">Belongs to the dihydroxyacetone kinase (DAK) family.</text>
</comment>
<dbReference type="FunFam" id="3.30.1180.20:FF:000001">
    <property type="entry name" value="Dihydroxyacetone kinase 1"/>
    <property type="match status" value="1"/>
</dbReference>
<evidence type="ECO:0000256" key="1">
    <source>
        <dbReference type="ARBA" id="ARBA00003264"/>
    </source>
</evidence>
<evidence type="ECO:0000256" key="3">
    <source>
        <dbReference type="ARBA" id="ARBA00008757"/>
    </source>
</evidence>
<dbReference type="GO" id="GO:0061610">
    <property type="term" value="P:glycerol to glycerone phosphate metabolic process"/>
    <property type="evidence" value="ECO:0007669"/>
    <property type="project" value="EnsemblFungi"/>
</dbReference>
<dbReference type="GO" id="GO:0019588">
    <property type="term" value="P:anaerobic glycerol catabolic process"/>
    <property type="evidence" value="ECO:0007669"/>
    <property type="project" value="UniProtKB-UniPathway"/>
</dbReference>
<dbReference type="PROSITE" id="PS51481">
    <property type="entry name" value="DHAK"/>
    <property type="match status" value="1"/>
</dbReference>
<sequence length="572" mass="60414">MTTKQFQFDSDPLNSALAATAEASGLAYLPKSKVIYYPLTNDKVTLISGGGAGHEPAQTGFVGPGLLDAAVSGQIFASPSTKQIIAGVNAVKSQRGSIIIVMNYTGDVIHFGMAAEQLRSRYDYHAELVSIGDDISVNKKAGRRGLAGTVLVHKIAGHLARDGWDVGVLAEALRTTAANLATVAASLEHCTVPGRKFETELAADEMEIGMGIHNEPGVKTIKIGKVESLLDELVDKFEPSKQDFVPFNKGDEVVLLVNSLGGVSSLELHAIANIAQTKFEKVLGVKTVRLIVGNFMAAFNGPGFSLTLLNVTTTAKKGNFDVLGALDAPVSTAAWPSLQQKDKPANGGVQEEKETDSDKPAEPTGIKADGKLFKAMIESAVDDLKKEEPQITKYDTIAGDGDCGETLLAGGDGILDAIKNKKIDLDDAAGVADISHIVENSMGGTSGGLYSIFFSGLVVGIKETKAKELSVDVFAKACETALETLSKYTQARVGDRTLMDALVPFVETLSKTKDFAKAVEAARKGADETSKLPANFGRASYVNEEGLENIPDPGALGLAVIFEGLLKAWEKK</sequence>
<dbReference type="NCBIfam" id="TIGR02361">
    <property type="entry name" value="dak_ATP"/>
    <property type="match status" value="1"/>
</dbReference>
<dbReference type="InterPro" id="IPR004006">
    <property type="entry name" value="DhaK_dom"/>
</dbReference>
<dbReference type="EMBL" id="CP017558">
    <property type="protein sequence ID" value="AOW06898.1"/>
    <property type="molecule type" value="Genomic_DNA"/>
</dbReference>
<dbReference type="KEGG" id="yli:2908330"/>
<reference evidence="16 17" key="1">
    <citation type="journal article" date="2016" name="PLoS ONE">
        <title>Sequence Assembly of Yarrowia lipolytica Strain W29/CLIB89 Shows Transposable Element Diversity.</title>
        <authorList>
            <person name="Magnan C."/>
            <person name="Yu J."/>
            <person name="Chang I."/>
            <person name="Jahn E."/>
            <person name="Kanomata Y."/>
            <person name="Wu J."/>
            <person name="Zeller M."/>
            <person name="Oakes M."/>
            <person name="Baldi P."/>
            <person name="Sandmeyer S."/>
        </authorList>
    </citation>
    <scope>NUCLEOTIDE SEQUENCE [LARGE SCALE GENOMIC DNA]</scope>
    <source>
        <strain evidence="17">CLIB89(W29)</strain>
    </source>
</reference>
<dbReference type="SMR" id="A0A1D8NMP3"/>
<feature type="binding site" evidence="12">
    <location>
        <begin position="51"/>
        <end position="54"/>
    </location>
    <ligand>
        <name>substrate</name>
    </ligand>
</feature>
<dbReference type="AlphaFoldDB" id="A0A1D8NMP3"/>
<evidence type="ECO:0000313" key="17">
    <source>
        <dbReference type="Proteomes" id="UP000182444"/>
    </source>
</evidence>
<dbReference type="InterPro" id="IPR036117">
    <property type="entry name" value="DhaL_dom_sf"/>
</dbReference>
<dbReference type="InterPro" id="IPR012734">
    <property type="entry name" value="DhaK_ATP"/>
</dbReference>
<comment type="catalytic activity">
    <reaction evidence="10">
        <text>dihydroxyacetone + ATP = dihydroxyacetone phosphate + ADP + H(+)</text>
        <dbReference type="Rhea" id="RHEA:15773"/>
        <dbReference type="ChEBI" id="CHEBI:15378"/>
        <dbReference type="ChEBI" id="CHEBI:16016"/>
        <dbReference type="ChEBI" id="CHEBI:30616"/>
        <dbReference type="ChEBI" id="CHEBI:57642"/>
        <dbReference type="ChEBI" id="CHEBI:456216"/>
        <dbReference type="EC" id="2.7.1.29"/>
    </reaction>
</comment>